<name>A0AAU0F7S9_9FLAO</name>
<dbReference type="Proteomes" id="UP001432059">
    <property type="component" value="Chromosome"/>
</dbReference>
<keyword evidence="1" id="KW-0698">rRNA processing</keyword>
<keyword evidence="3" id="KW-1185">Reference proteome</keyword>
<sequence>MAREIVHHRKTKRIETHRRSEQLFTYIPPHKQNKFFAQVFQAVRIEVNQELEVLKECWCKPIEF</sequence>
<dbReference type="EMBL" id="CP136426">
    <property type="protein sequence ID" value="WOC52046.1"/>
    <property type="molecule type" value="Genomic_DNA"/>
</dbReference>
<evidence type="ECO:0000313" key="3">
    <source>
        <dbReference type="Proteomes" id="UP001432059"/>
    </source>
</evidence>
<dbReference type="KEGG" id="bpor:BPO_1399"/>
<protein>
    <submittedName>
        <fullName evidence="2">Uncharacterized protein</fullName>
    </submittedName>
</protein>
<accession>A0AAU0F7S9</accession>
<dbReference type="Gene3D" id="1.10.150.170">
    <property type="entry name" value="Putative methyltransferase TM0872, insert domain"/>
    <property type="match status" value="1"/>
</dbReference>
<dbReference type="GO" id="GO:0008168">
    <property type="term" value="F:methyltransferase activity"/>
    <property type="evidence" value="ECO:0007669"/>
    <property type="project" value="InterPro"/>
</dbReference>
<evidence type="ECO:0000256" key="1">
    <source>
        <dbReference type="ARBA" id="ARBA00022552"/>
    </source>
</evidence>
<dbReference type="InterPro" id="IPR023397">
    <property type="entry name" value="SAM-dep_MeTrfase_MraW_recog"/>
</dbReference>
<gene>
    <name evidence="2" type="ORF">BPO_1399</name>
</gene>
<dbReference type="InterPro" id="IPR002903">
    <property type="entry name" value="RsmH"/>
</dbReference>
<organism evidence="2 3">
    <name type="scientific">Bergeyella porcorum</name>
    <dbReference type="NCBI Taxonomy" id="1735111"/>
    <lineage>
        <taxon>Bacteria</taxon>
        <taxon>Pseudomonadati</taxon>
        <taxon>Bacteroidota</taxon>
        <taxon>Flavobacteriia</taxon>
        <taxon>Flavobacteriales</taxon>
        <taxon>Weeksellaceae</taxon>
        <taxon>Bergeyella</taxon>
    </lineage>
</organism>
<evidence type="ECO:0000313" key="2">
    <source>
        <dbReference type="EMBL" id="WOC52046.1"/>
    </source>
</evidence>
<dbReference type="GO" id="GO:0006364">
    <property type="term" value="P:rRNA processing"/>
    <property type="evidence" value="ECO:0007669"/>
    <property type="project" value="UniProtKB-KW"/>
</dbReference>
<dbReference type="AlphaFoldDB" id="A0AAU0F7S9"/>
<proteinExistence type="predicted"/>
<dbReference type="Pfam" id="PF01795">
    <property type="entry name" value="Methyltransf_5"/>
    <property type="match status" value="1"/>
</dbReference>
<dbReference type="SUPFAM" id="SSF81799">
    <property type="entry name" value="Putative methyltransferase TM0872, insert domain"/>
    <property type="match status" value="1"/>
</dbReference>
<reference evidence="2" key="1">
    <citation type="submission" date="2023-10" db="EMBL/GenBank/DDBJ databases">
        <title>Characterization and whole genome sequencing of a novel strain of Bergeyella porcorum QD2021 isolated from pig.</title>
        <authorList>
            <person name="Liu G."/>
            <person name="Chen C."/>
            <person name="Han X."/>
        </authorList>
    </citation>
    <scope>NUCLEOTIDE SEQUENCE</scope>
    <source>
        <strain evidence="2">QD2021</strain>
    </source>
</reference>